<dbReference type="Gene3D" id="1.10.10.10">
    <property type="entry name" value="Winged helix-like DNA-binding domain superfamily/Winged helix DNA-binding domain"/>
    <property type="match status" value="1"/>
</dbReference>
<evidence type="ECO:0000259" key="1">
    <source>
        <dbReference type="PROSITE" id="PS50995"/>
    </source>
</evidence>
<protein>
    <submittedName>
        <fullName evidence="2">DNA-binding MarR family transcriptional regulator</fullName>
    </submittedName>
</protein>
<dbReference type="EMBL" id="PGEZ01000001">
    <property type="protein sequence ID" value="PJJ56684.1"/>
    <property type="molecule type" value="Genomic_DNA"/>
</dbReference>
<organism evidence="2 3">
    <name type="scientific">Mumia flava</name>
    <dbReference type="NCBI Taxonomy" id="1348852"/>
    <lineage>
        <taxon>Bacteria</taxon>
        <taxon>Bacillati</taxon>
        <taxon>Actinomycetota</taxon>
        <taxon>Actinomycetes</taxon>
        <taxon>Propionibacteriales</taxon>
        <taxon>Nocardioidaceae</taxon>
        <taxon>Mumia</taxon>
    </lineage>
</organism>
<dbReference type="PANTHER" id="PTHR33164:SF57">
    <property type="entry name" value="MARR-FAMILY TRANSCRIPTIONAL REGULATOR"/>
    <property type="match status" value="1"/>
</dbReference>
<dbReference type="PROSITE" id="PS50995">
    <property type="entry name" value="HTH_MARR_2"/>
    <property type="match status" value="1"/>
</dbReference>
<evidence type="ECO:0000313" key="3">
    <source>
        <dbReference type="Proteomes" id="UP000230842"/>
    </source>
</evidence>
<dbReference type="Pfam" id="PF12802">
    <property type="entry name" value="MarR_2"/>
    <property type="match status" value="1"/>
</dbReference>
<dbReference type="GO" id="GO:0003677">
    <property type="term" value="F:DNA binding"/>
    <property type="evidence" value="ECO:0007669"/>
    <property type="project" value="UniProtKB-KW"/>
</dbReference>
<dbReference type="InterPro" id="IPR036388">
    <property type="entry name" value="WH-like_DNA-bd_sf"/>
</dbReference>
<proteinExistence type="predicted"/>
<sequence>MLEALFVRIAGRAEHSGVDAFAERQLTPSQARTLIALSGRDACSIGTIAEALRMSVAAAGRNVDQLVSACLVTREECERDRRTRLVTLTDDGRDLVAEHLHAKRAALEEFARELSDEDRSVLFRALQAALAATDPTTGEDH</sequence>
<dbReference type="InterPro" id="IPR000835">
    <property type="entry name" value="HTH_MarR-typ"/>
</dbReference>
<feature type="domain" description="HTH marR-type" evidence="1">
    <location>
        <begin position="1"/>
        <end position="131"/>
    </location>
</feature>
<evidence type="ECO:0000313" key="2">
    <source>
        <dbReference type="EMBL" id="PJJ56684.1"/>
    </source>
</evidence>
<dbReference type="Proteomes" id="UP000230842">
    <property type="component" value="Unassembled WGS sequence"/>
</dbReference>
<dbReference type="SMART" id="SM00347">
    <property type="entry name" value="HTH_MARR"/>
    <property type="match status" value="1"/>
</dbReference>
<dbReference type="GO" id="GO:0003700">
    <property type="term" value="F:DNA-binding transcription factor activity"/>
    <property type="evidence" value="ECO:0007669"/>
    <property type="project" value="InterPro"/>
</dbReference>
<name>A0A2M9BFL1_9ACTN</name>
<gene>
    <name evidence="2" type="ORF">CLV56_0895</name>
</gene>
<dbReference type="InterPro" id="IPR039422">
    <property type="entry name" value="MarR/SlyA-like"/>
</dbReference>
<dbReference type="PANTHER" id="PTHR33164">
    <property type="entry name" value="TRANSCRIPTIONAL REGULATOR, MARR FAMILY"/>
    <property type="match status" value="1"/>
</dbReference>
<dbReference type="GO" id="GO:0006950">
    <property type="term" value="P:response to stress"/>
    <property type="evidence" value="ECO:0007669"/>
    <property type="project" value="TreeGrafter"/>
</dbReference>
<keyword evidence="2" id="KW-0238">DNA-binding</keyword>
<keyword evidence="3" id="KW-1185">Reference proteome</keyword>
<dbReference type="SUPFAM" id="SSF46785">
    <property type="entry name" value="Winged helix' DNA-binding domain"/>
    <property type="match status" value="1"/>
</dbReference>
<accession>A0A2M9BFL1</accession>
<dbReference type="AlphaFoldDB" id="A0A2M9BFL1"/>
<reference evidence="2 3" key="1">
    <citation type="submission" date="2017-11" db="EMBL/GenBank/DDBJ databases">
        <title>Genomic Encyclopedia of Archaeal and Bacterial Type Strains, Phase II (KMG-II): From Individual Species to Whole Genera.</title>
        <authorList>
            <person name="Goeker M."/>
        </authorList>
    </citation>
    <scope>NUCLEOTIDE SEQUENCE [LARGE SCALE GENOMIC DNA]</scope>
    <source>
        <strain evidence="2 3">DSM 27763</strain>
    </source>
</reference>
<comment type="caution">
    <text evidence="2">The sequence shown here is derived from an EMBL/GenBank/DDBJ whole genome shotgun (WGS) entry which is preliminary data.</text>
</comment>
<dbReference type="InterPro" id="IPR036390">
    <property type="entry name" value="WH_DNA-bd_sf"/>
</dbReference>